<dbReference type="Gene3D" id="3.10.350.10">
    <property type="entry name" value="LysM domain"/>
    <property type="match status" value="1"/>
</dbReference>
<dbReference type="Proteomes" id="UP000824037">
    <property type="component" value="Unassembled WGS sequence"/>
</dbReference>
<gene>
    <name evidence="10" type="ORF">H9815_00665</name>
</gene>
<evidence type="ECO:0000256" key="5">
    <source>
        <dbReference type="ARBA" id="ARBA00022801"/>
    </source>
</evidence>
<dbReference type="EMBL" id="DXBY01000015">
    <property type="protein sequence ID" value="HIZ34261.1"/>
    <property type="molecule type" value="Genomic_DNA"/>
</dbReference>
<evidence type="ECO:0000256" key="7">
    <source>
        <dbReference type="SAM" id="MobiDB-lite"/>
    </source>
</evidence>
<evidence type="ECO:0000256" key="3">
    <source>
        <dbReference type="ARBA" id="ARBA00022729"/>
    </source>
</evidence>
<evidence type="ECO:0000259" key="8">
    <source>
        <dbReference type="PROSITE" id="PS51782"/>
    </source>
</evidence>
<dbReference type="InterPro" id="IPR036779">
    <property type="entry name" value="LysM_dom_sf"/>
</dbReference>
<dbReference type="PANTHER" id="PTHR47053">
    <property type="entry name" value="MUREIN DD-ENDOPEPTIDASE MEPH-RELATED"/>
    <property type="match status" value="1"/>
</dbReference>
<keyword evidence="3" id="KW-0732">Signal</keyword>
<organism evidence="10 11">
    <name type="scientific">Candidatus Ruania gallistercoris</name>
    <dbReference type="NCBI Taxonomy" id="2838746"/>
    <lineage>
        <taxon>Bacteria</taxon>
        <taxon>Bacillati</taxon>
        <taxon>Actinomycetota</taxon>
        <taxon>Actinomycetes</taxon>
        <taxon>Micrococcales</taxon>
        <taxon>Ruaniaceae</taxon>
        <taxon>Ruania</taxon>
    </lineage>
</organism>
<dbReference type="InterPro" id="IPR051202">
    <property type="entry name" value="Peptidase_C40"/>
</dbReference>
<feature type="region of interest" description="Disordered" evidence="7">
    <location>
        <begin position="34"/>
        <end position="65"/>
    </location>
</feature>
<comment type="similarity">
    <text evidence="1">Belongs to the peptidase C40 family.</text>
</comment>
<sequence length="174" mass="17687">MAAEHGSSVSAIIDANDLSSSALIFVGDELTIPGGSGSTEESSAVDGGGTSGGGEVEESSSSSGASNEILDIARQYIGTPYVWGGSSPSGFDCSGFTQYVFAQVGIDLPRTTDAQYGAGTVVSASEAQPGDLVWWPGHVGIYTGDGQHIAARNPGTPLEEGPIWNDSPTFIRVA</sequence>
<reference evidence="10" key="2">
    <citation type="submission" date="2021-04" db="EMBL/GenBank/DDBJ databases">
        <authorList>
            <person name="Gilroy R."/>
        </authorList>
    </citation>
    <scope>NUCLEOTIDE SEQUENCE</scope>
    <source>
        <strain evidence="10">ChiGjej4B4-7305</strain>
    </source>
</reference>
<dbReference type="PROSITE" id="PS51935">
    <property type="entry name" value="NLPC_P60"/>
    <property type="match status" value="1"/>
</dbReference>
<evidence type="ECO:0000256" key="4">
    <source>
        <dbReference type="ARBA" id="ARBA00022737"/>
    </source>
</evidence>
<evidence type="ECO:0000256" key="6">
    <source>
        <dbReference type="ARBA" id="ARBA00022807"/>
    </source>
</evidence>
<dbReference type="Pfam" id="PF01476">
    <property type="entry name" value="LysM"/>
    <property type="match status" value="1"/>
</dbReference>
<name>A0A9D2EBH5_9MICO</name>
<dbReference type="Gene3D" id="3.90.1720.10">
    <property type="entry name" value="endopeptidase domain like (from Nostoc punctiforme)"/>
    <property type="match status" value="1"/>
</dbReference>
<accession>A0A9D2EBH5</accession>
<proteinExistence type="inferred from homology"/>
<feature type="domain" description="NlpC/P60" evidence="9">
    <location>
        <begin position="63"/>
        <end position="174"/>
    </location>
</feature>
<dbReference type="InterPro" id="IPR018392">
    <property type="entry name" value="LysM"/>
</dbReference>
<evidence type="ECO:0000313" key="11">
    <source>
        <dbReference type="Proteomes" id="UP000824037"/>
    </source>
</evidence>
<keyword evidence="4" id="KW-0677">Repeat</keyword>
<evidence type="ECO:0000256" key="2">
    <source>
        <dbReference type="ARBA" id="ARBA00022670"/>
    </source>
</evidence>
<protein>
    <submittedName>
        <fullName evidence="10">Peptidoglycan endopeptidase</fullName>
    </submittedName>
</protein>
<dbReference type="SUPFAM" id="SSF54001">
    <property type="entry name" value="Cysteine proteinases"/>
    <property type="match status" value="1"/>
</dbReference>
<dbReference type="GO" id="GO:0008234">
    <property type="term" value="F:cysteine-type peptidase activity"/>
    <property type="evidence" value="ECO:0007669"/>
    <property type="project" value="UniProtKB-KW"/>
</dbReference>
<evidence type="ECO:0000313" key="10">
    <source>
        <dbReference type="EMBL" id="HIZ34261.1"/>
    </source>
</evidence>
<dbReference type="PROSITE" id="PS51782">
    <property type="entry name" value="LYSM"/>
    <property type="match status" value="1"/>
</dbReference>
<dbReference type="Pfam" id="PF00877">
    <property type="entry name" value="NLPC_P60"/>
    <property type="match status" value="1"/>
</dbReference>
<keyword evidence="6" id="KW-0788">Thiol protease</keyword>
<reference evidence="10" key="1">
    <citation type="journal article" date="2021" name="PeerJ">
        <title>Extensive microbial diversity within the chicken gut microbiome revealed by metagenomics and culture.</title>
        <authorList>
            <person name="Gilroy R."/>
            <person name="Ravi A."/>
            <person name="Getino M."/>
            <person name="Pursley I."/>
            <person name="Horton D.L."/>
            <person name="Alikhan N.F."/>
            <person name="Baker D."/>
            <person name="Gharbi K."/>
            <person name="Hall N."/>
            <person name="Watson M."/>
            <person name="Adriaenssens E.M."/>
            <person name="Foster-Nyarko E."/>
            <person name="Jarju S."/>
            <person name="Secka A."/>
            <person name="Antonio M."/>
            <person name="Oren A."/>
            <person name="Chaudhuri R.R."/>
            <person name="La Ragione R."/>
            <person name="Hildebrand F."/>
            <person name="Pallen M.J."/>
        </authorList>
    </citation>
    <scope>NUCLEOTIDE SEQUENCE</scope>
    <source>
        <strain evidence="10">ChiGjej4B4-7305</strain>
    </source>
</reference>
<feature type="domain" description="LysM" evidence="8">
    <location>
        <begin position="1"/>
        <end position="32"/>
    </location>
</feature>
<dbReference type="InterPro" id="IPR038765">
    <property type="entry name" value="Papain-like_cys_pep_sf"/>
</dbReference>
<comment type="caution">
    <text evidence="10">The sequence shown here is derived from an EMBL/GenBank/DDBJ whole genome shotgun (WGS) entry which is preliminary data.</text>
</comment>
<dbReference type="GO" id="GO:0006508">
    <property type="term" value="P:proteolysis"/>
    <property type="evidence" value="ECO:0007669"/>
    <property type="project" value="UniProtKB-KW"/>
</dbReference>
<evidence type="ECO:0000259" key="9">
    <source>
        <dbReference type="PROSITE" id="PS51935"/>
    </source>
</evidence>
<keyword evidence="5" id="KW-0378">Hydrolase</keyword>
<dbReference type="PANTHER" id="PTHR47053:SF1">
    <property type="entry name" value="MUREIN DD-ENDOPEPTIDASE MEPH-RELATED"/>
    <property type="match status" value="1"/>
</dbReference>
<keyword evidence="2" id="KW-0645">Protease</keyword>
<evidence type="ECO:0000256" key="1">
    <source>
        <dbReference type="ARBA" id="ARBA00007074"/>
    </source>
</evidence>
<dbReference type="AlphaFoldDB" id="A0A9D2EBH5"/>
<dbReference type="InterPro" id="IPR000064">
    <property type="entry name" value="NLP_P60_dom"/>
</dbReference>